<dbReference type="EMBL" id="RBWS01000025">
    <property type="protein sequence ID" value="RKO68833.1"/>
    <property type="molecule type" value="Genomic_DNA"/>
</dbReference>
<protein>
    <submittedName>
        <fullName evidence="1">Uncharacterized protein</fullName>
    </submittedName>
</protein>
<evidence type="ECO:0000313" key="2">
    <source>
        <dbReference type="Proteomes" id="UP000282423"/>
    </source>
</evidence>
<name>A0A420VR51_9SPHI</name>
<organism evidence="1 2">
    <name type="scientific">Sphingobacterium puteale</name>
    <dbReference type="NCBI Taxonomy" id="2420510"/>
    <lineage>
        <taxon>Bacteria</taxon>
        <taxon>Pseudomonadati</taxon>
        <taxon>Bacteroidota</taxon>
        <taxon>Sphingobacteriia</taxon>
        <taxon>Sphingobacteriales</taxon>
        <taxon>Sphingobacteriaceae</taxon>
        <taxon>Sphingobacterium</taxon>
    </lineage>
</organism>
<dbReference type="Proteomes" id="UP000282423">
    <property type="component" value="Unassembled WGS sequence"/>
</dbReference>
<accession>A0A420VR51</accession>
<proteinExistence type="predicted"/>
<keyword evidence="2" id="KW-1185">Reference proteome</keyword>
<reference evidence="1 2" key="1">
    <citation type="submission" date="2018-10" db="EMBL/GenBank/DDBJ databases">
        <title>Sphingobacterium sp. M05W1-28.</title>
        <authorList>
            <person name="Cai H."/>
        </authorList>
    </citation>
    <scope>NUCLEOTIDE SEQUENCE [LARGE SCALE GENOMIC DNA]</scope>
    <source>
        <strain evidence="1 2">M05W1-28</strain>
    </source>
</reference>
<sequence>MENADQLKYAIGIFFESPASSQARDRPIGLLCICAIDNTIRPQKSEIFTASTSTNKNLNRSTDYRCCNTFSIPFSSWSICQVTGL</sequence>
<comment type="caution">
    <text evidence="1">The sequence shown here is derived from an EMBL/GenBank/DDBJ whole genome shotgun (WGS) entry which is preliminary data.</text>
</comment>
<evidence type="ECO:0000313" key="1">
    <source>
        <dbReference type="EMBL" id="RKO68833.1"/>
    </source>
</evidence>
<gene>
    <name evidence="1" type="ORF">D7322_24810</name>
</gene>
<dbReference type="AlphaFoldDB" id="A0A420VR51"/>